<protein>
    <submittedName>
        <fullName evidence="2">Uncharacterized protein</fullName>
    </submittedName>
</protein>
<sequence length="115" mass="12705">MSGDEPTLSPGEETTLSVDARSVRGLKFQELPDEDHVTFDLDNVELSPGPSSVAESYPPVWYWRFTRWSVTVEVPIHVPSDSPPGEYQYAVSVTPSGRISSDTTTEEFSIQIDGN</sequence>
<gene>
    <name evidence="2" type="ORF">EA473_01575</name>
</gene>
<feature type="region of interest" description="Disordered" evidence="1">
    <location>
        <begin position="96"/>
        <end position="115"/>
    </location>
</feature>
<comment type="caution">
    <text evidence="2">The sequence shown here is derived from an EMBL/GenBank/DDBJ whole genome shotgun (WGS) entry which is preliminary data.</text>
</comment>
<evidence type="ECO:0000313" key="3">
    <source>
        <dbReference type="Proteomes" id="UP000282323"/>
    </source>
</evidence>
<dbReference type="AlphaFoldDB" id="A0A3N6MKW8"/>
<name>A0A3N6MKW8_NATCH</name>
<reference evidence="2 3" key="1">
    <citation type="submission" date="2018-10" db="EMBL/GenBank/DDBJ databases">
        <title>Natrarchaeobius chitinivorans gen. nov., sp. nov., and Natrarchaeobius haloalkaliphilus sp. nov., alkaliphilic, chitin-utilizing haloarchaea from hypersaline alkaline lakes.</title>
        <authorList>
            <person name="Sorokin D.Y."/>
            <person name="Elcheninov A.G."/>
            <person name="Kostrikina N.A."/>
            <person name="Bale N.J."/>
            <person name="Sinninghe Damste J.S."/>
            <person name="Khijniak T.V."/>
            <person name="Kublanov I.V."/>
            <person name="Toshchakov S.V."/>
        </authorList>
    </citation>
    <scope>NUCLEOTIDE SEQUENCE [LARGE SCALE GENOMIC DNA]</scope>
    <source>
        <strain evidence="2 3">AArcht4T</strain>
    </source>
</reference>
<proteinExistence type="predicted"/>
<dbReference type="EMBL" id="REGA01000001">
    <property type="protein sequence ID" value="RQG97910.1"/>
    <property type="molecule type" value="Genomic_DNA"/>
</dbReference>
<organism evidence="2 3">
    <name type="scientific">Natrarchaeobius chitinivorans</name>
    <dbReference type="NCBI Taxonomy" id="1679083"/>
    <lineage>
        <taxon>Archaea</taxon>
        <taxon>Methanobacteriati</taxon>
        <taxon>Methanobacteriota</taxon>
        <taxon>Stenosarchaea group</taxon>
        <taxon>Halobacteria</taxon>
        <taxon>Halobacteriales</taxon>
        <taxon>Natrialbaceae</taxon>
        <taxon>Natrarchaeobius</taxon>
    </lineage>
</organism>
<dbReference type="Proteomes" id="UP000282323">
    <property type="component" value="Unassembled WGS sequence"/>
</dbReference>
<accession>A0A3N6MKW8</accession>
<keyword evidence="3" id="KW-1185">Reference proteome</keyword>
<evidence type="ECO:0000313" key="2">
    <source>
        <dbReference type="EMBL" id="RQG97910.1"/>
    </source>
</evidence>
<evidence type="ECO:0000256" key="1">
    <source>
        <dbReference type="SAM" id="MobiDB-lite"/>
    </source>
</evidence>